<feature type="transmembrane region" description="Helical" evidence="12">
    <location>
        <begin position="142"/>
        <end position="161"/>
    </location>
</feature>
<keyword evidence="9" id="KW-0067">ATP-binding</keyword>
<comment type="catalytic activity">
    <reaction evidence="1">
        <text>ATP + protein L-histidine = ADP + protein N-phospho-L-histidine.</text>
        <dbReference type="EC" id="2.7.13.3"/>
    </reaction>
</comment>
<evidence type="ECO:0000256" key="8">
    <source>
        <dbReference type="ARBA" id="ARBA00022777"/>
    </source>
</evidence>
<organism evidence="16 17">
    <name type="scientific">Paenibacillus vini</name>
    <dbReference type="NCBI Taxonomy" id="1476024"/>
    <lineage>
        <taxon>Bacteria</taxon>
        <taxon>Bacillati</taxon>
        <taxon>Bacillota</taxon>
        <taxon>Bacilli</taxon>
        <taxon>Bacillales</taxon>
        <taxon>Paenibacillaceae</taxon>
        <taxon>Paenibacillus</taxon>
    </lineage>
</organism>
<dbReference type="CDD" id="cd00082">
    <property type="entry name" value="HisKA"/>
    <property type="match status" value="1"/>
</dbReference>
<keyword evidence="6" id="KW-0808">Transferase</keyword>
<feature type="domain" description="Histidine kinase" evidence="13">
    <location>
        <begin position="346"/>
        <end position="568"/>
    </location>
</feature>
<protein>
    <recommendedName>
        <fullName evidence="3">histidine kinase</fullName>
        <ecNumber evidence="3">2.7.13.3</ecNumber>
    </recommendedName>
</protein>
<dbReference type="Gene3D" id="6.10.340.10">
    <property type="match status" value="1"/>
</dbReference>
<dbReference type="PANTHER" id="PTHR45453:SF1">
    <property type="entry name" value="PHOSPHATE REGULON SENSOR PROTEIN PHOR"/>
    <property type="match status" value="1"/>
</dbReference>
<keyword evidence="11 12" id="KW-0472">Membrane</keyword>
<evidence type="ECO:0000256" key="9">
    <source>
        <dbReference type="ARBA" id="ARBA00022840"/>
    </source>
</evidence>
<dbReference type="InterPro" id="IPR003594">
    <property type="entry name" value="HATPase_dom"/>
</dbReference>
<evidence type="ECO:0000256" key="6">
    <source>
        <dbReference type="ARBA" id="ARBA00022679"/>
    </source>
</evidence>
<dbReference type="InterPro" id="IPR003661">
    <property type="entry name" value="HisK_dim/P_dom"/>
</dbReference>
<dbReference type="CDD" id="cd00130">
    <property type="entry name" value="PAS"/>
    <property type="match status" value="1"/>
</dbReference>
<dbReference type="SMART" id="SM00388">
    <property type="entry name" value="HisKA"/>
    <property type="match status" value="1"/>
</dbReference>
<dbReference type="InterPro" id="IPR036097">
    <property type="entry name" value="HisK_dim/P_sf"/>
</dbReference>
<evidence type="ECO:0000259" key="14">
    <source>
        <dbReference type="PROSITE" id="PS50112"/>
    </source>
</evidence>
<dbReference type="InterPro" id="IPR003660">
    <property type="entry name" value="HAMP_dom"/>
</dbReference>
<dbReference type="PRINTS" id="PR00344">
    <property type="entry name" value="BCTRLSENSOR"/>
</dbReference>
<reference evidence="16 17" key="1">
    <citation type="submission" date="2021-03" db="EMBL/GenBank/DDBJ databases">
        <title>Antimicrobial resistance genes in bacteria isolated from Japanese honey, and their potential for conferring macrolide and lincosamide resistance in the American foulbrood pathogen Paenibacillus larvae.</title>
        <authorList>
            <person name="Okamoto M."/>
            <person name="Kumagai M."/>
            <person name="Kanamori H."/>
            <person name="Takamatsu D."/>
        </authorList>
    </citation>
    <scope>NUCLEOTIDE SEQUENCE [LARGE SCALE GENOMIC DNA]</scope>
    <source>
        <strain evidence="16 17">J42TS3</strain>
    </source>
</reference>
<evidence type="ECO:0000256" key="4">
    <source>
        <dbReference type="ARBA" id="ARBA00022475"/>
    </source>
</evidence>
<dbReference type="PROSITE" id="PS50885">
    <property type="entry name" value="HAMP"/>
    <property type="match status" value="1"/>
</dbReference>
<evidence type="ECO:0000256" key="11">
    <source>
        <dbReference type="ARBA" id="ARBA00023136"/>
    </source>
</evidence>
<dbReference type="GO" id="GO:0016301">
    <property type="term" value="F:kinase activity"/>
    <property type="evidence" value="ECO:0007669"/>
    <property type="project" value="UniProtKB-KW"/>
</dbReference>
<evidence type="ECO:0000256" key="12">
    <source>
        <dbReference type="SAM" id="Phobius"/>
    </source>
</evidence>
<dbReference type="PANTHER" id="PTHR45453">
    <property type="entry name" value="PHOSPHATE REGULON SENSOR PROTEIN PHOR"/>
    <property type="match status" value="1"/>
</dbReference>
<sequence>MAQVFKDSHIRALEENMAREINLLESTFSFIPVDDPGAVSYYTAKAQELDQLIDSRITFINLDGTVIGDSEMLPGEMDNHKKRKEIESASSDKVGSAIRHSETIGEDMLYVARHVKTDAGFDGYIRLSMSLAAVGKELNKGWYLMGGGLLLLFLAAAFVSYRVASGLTRPLEHITRVANRISGLDYDARVNLDRRDEIGQLGQAINGMADSLQQQLKVIHDNEDLMQSVLANMTGGIMMIDCAGKIALINREAESILHVRSEHILGMPYEDLKQNYEFMKFVEEGISRKEFLRVERNVYAPEERVLQFDGVPMFEDDNSYRGMLFLLQDVTDIRRLEGMRSEFVANVSHELKTPIAAVKGFAETLLAGGVPDEETRRSFLQIIHDEGERLNRLIGDILELSKIESKRVPLEYAPVHLKELFGSIFEMMQPAAAKKSIVMVQDIPEHLFIEGDEDRLKQIFMNLLSNAINYTLEGGRVKVDVDVIDVDGDEEKVRIAVSDTGIGIPKKDLPRIFERFYRVDKARSRSSGGTGLGLSIVKHLTELHHGTLRVESKVGEGSSFILELPFMQQHEEEGYEAE</sequence>
<dbReference type="Pfam" id="PF16736">
    <property type="entry name" value="sCache_like"/>
    <property type="match status" value="1"/>
</dbReference>
<dbReference type="SMART" id="SM00304">
    <property type="entry name" value="HAMP"/>
    <property type="match status" value="1"/>
</dbReference>
<evidence type="ECO:0000256" key="2">
    <source>
        <dbReference type="ARBA" id="ARBA00004651"/>
    </source>
</evidence>
<dbReference type="EC" id="2.7.13.3" evidence="3"/>
<dbReference type="InterPro" id="IPR004358">
    <property type="entry name" value="Sig_transdc_His_kin-like_C"/>
</dbReference>
<keyword evidence="7" id="KW-0547">Nucleotide-binding</keyword>
<dbReference type="PROSITE" id="PS50109">
    <property type="entry name" value="HIS_KIN"/>
    <property type="match status" value="1"/>
</dbReference>
<dbReference type="CDD" id="cd16922">
    <property type="entry name" value="HATPase_EvgS-ArcB-TorS-like"/>
    <property type="match status" value="1"/>
</dbReference>
<dbReference type="InterPro" id="IPR005467">
    <property type="entry name" value="His_kinase_dom"/>
</dbReference>
<dbReference type="Gene3D" id="3.30.450.20">
    <property type="entry name" value="PAS domain"/>
    <property type="match status" value="1"/>
</dbReference>
<evidence type="ECO:0000256" key="10">
    <source>
        <dbReference type="ARBA" id="ARBA00023012"/>
    </source>
</evidence>
<dbReference type="Proteomes" id="UP000679992">
    <property type="component" value="Unassembled WGS sequence"/>
</dbReference>
<dbReference type="Pfam" id="PF02518">
    <property type="entry name" value="HATPase_c"/>
    <property type="match status" value="1"/>
</dbReference>
<dbReference type="CDD" id="cd06225">
    <property type="entry name" value="HAMP"/>
    <property type="match status" value="1"/>
</dbReference>
<keyword evidence="17" id="KW-1185">Reference proteome</keyword>
<dbReference type="InterPro" id="IPR050351">
    <property type="entry name" value="BphY/WalK/GraS-like"/>
</dbReference>
<evidence type="ECO:0000256" key="7">
    <source>
        <dbReference type="ARBA" id="ARBA00022741"/>
    </source>
</evidence>
<feature type="domain" description="HAMP" evidence="15">
    <location>
        <begin position="165"/>
        <end position="217"/>
    </location>
</feature>
<dbReference type="Gene3D" id="3.30.565.10">
    <property type="entry name" value="Histidine kinase-like ATPase, C-terminal domain"/>
    <property type="match status" value="1"/>
</dbReference>
<keyword evidence="12" id="KW-0812">Transmembrane</keyword>
<dbReference type="InterPro" id="IPR000014">
    <property type="entry name" value="PAS"/>
</dbReference>
<dbReference type="Pfam" id="PF00512">
    <property type="entry name" value="HisKA"/>
    <property type="match status" value="1"/>
</dbReference>
<dbReference type="Pfam" id="PF00989">
    <property type="entry name" value="PAS"/>
    <property type="match status" value="1"/>
</dbReference>
<evidence type="ECO:0000259" key="13">
    <source>
        <dbReference type="PROSITE" id="PS50109"/>
    </source>
</evidence>
<comment type="subcellular location">
    <subcellularLocation>
        <location evidence="2">Cell membrane</location>
        <topology evidence="2">Multi-pass membrane protein</topology>
    </subcellularLocation>
</comment>
<dbReference type="EMBL" id="BOSL01000017">
    <property type="protein sequence ID" value="GIP55303.1"/>
    <property type="molecule type" value="Genomic_DNA"/>
</dbReference>
<keyword evidence="5" id="KW-0597">Phosphoprotein</keyword>
<keyword evidence="8 16" id="KW-0418">Kinase</keyword>
<dbReference type="InterPro" id="IPR036890">
    <property type="entry name" value="HATPase_C_sf"/>
</dbReference>
<keyword evidence="10" id="KW-0902">Two-component regulatory system</keyword>
<gene>
    <name evidence="16" type="primary">phoR</name>
    <name evidence="16" type="ORF">J42TS3_43380</name>
</gene>
<dbReference type="SUPFAM" id="SSF55874">
    <property type="entry name" value="ATPase domain of HSP90 chaperone/DNA topoisomerase II/histidine kinase"/>
    <property type="match status" value="1"/>
</dbReference>
<dbReference type="SUPFAM" id="SSF158472">
    <property type="entry name" value="HAMP domain-like"/>
    <property type="match status" value="1"/>
</dbReference>
<dbReference type="PROSITE" id="PS50112">
    <property type="entry name" value="PAS"/>
    <property type="match status" value="1"/>
</dbReference>
<evidence type="ECO:0000259" key="15">
    <source>
        <dbReference type="PROSITE" id="PS50885"/>
    </source>
</evidence>
<keyword evidence="4" id="KW-1003">Cell membrane</keyword>
<dbReference type="Gene3D" id="1.10.287.130">
    <property type="match status" value="1"/>
</dbReference>
<dbReference type="Pfam" id="PF00672">
    <property type="entry name" value="HAMP"/>
    <property type="match status" value="1"/>
</dbReference>
<evidence type="ECO:0000313" key="16">
    <source>
        <dbReference type="EMBL" id="GIP55303.1"/>
    </source>
</evidence>
<dbReference type="NCBIfam" id="NF046044">
    <property type="entry name" value="PnpS"/>
    <property type="match status" value="1"/>
</dbReference>
<evidence type="ECO:0000256" key="5">
    <source>
        <dbReference type="ARBA" id="ARBA00022553"/>
    </source>
</evidence>
<dbReference type="SMART" id="SM00387">
    <property type="entry name" value="HATPase_c"/>
    <property type="match status" value="1"/>
</dbReference>
<dbReference type="SUPFAM" id="SSF47384">
    <property type="entry name" value="Homodimeric domain of signal transducing histidine kinase"/>
    <property type="match status" value="1"/>
</dbReference>
<dbReference type="InterPro" id="IPR013767">
    <property type="entry name" value="PAS_fold"/>
</dbReference>
<comment type="caution">
    <text evidence="16">The sequence shown here is derived from an EMBL/GenBank/DDBJ whole genome shotgun (WGS) entry which is preliminary data.</text>
</comment>
<name>A0ABQ4MH34_9BACL</name>
<dbReference type="InterPro" id="IPR035965">
    <property type="entry name" value="PAS-like_dom_sf"/>
</dbReference>
<dbReference type="InterPro" id="IPR031967">
    <property type="entry name" value="PhoR_single_Cache-like_dom"/>
</dbReference>
<evidence type="ECO:0000256" key="3">
    <source>
        <dbReference type="ARBA" id="ARBA00012438"/>
    </source>
</evidence>
<feature type="domain" description="PAS" evidence="14">
    <location>
        <begin position="222"/>
        <end position="266"/>
    </location>
</feature>
<evidence type="ECO:0000313" key="17">
    <source>
        <dbReference type="Proteomes" id="UP000679992"/>
    </source>
</evidence>
<keyword evidence="12" id="KW-1133">Transmembrane helix</keyword>
<accession>A0ABQ4MH34</accession>
<dbReference type="NCBIfam" id="TIGR00229">
    <property type="entry name" value="sensory_box"/>
    <property type="match status" value="1"/>
</dbReference>
<evidence type="ECO:0000256" key="1">
    <source>
        <dbReference type="ARBA" id="ARBA00000085"/>
    </source>
</evidence>
<proteinExistence type="predicted"/>
<dbReference type="SUPFAM" id="SSF55785">
    <property type="entry name" value="PYP-like sensor domain (PAS domain)"/>
    <property type="match status" value="1"/>
</dbReference>